<proteinExistence type="predicted"/>
<dbReference type="OrthoDB" id="9814140at2"/>
<reference evidence="3 4" key="1">
    <citation type="submission" date="2016-12" db="EMBL/GenBank/DDBJ databases">
        <title>The draft genome sequence of Actinophytocola xinjiangensis.</title>
        <authorList>
            <person name="Wang W."/>
            <person name="Yuan L."/>
        </authorList>
    </citation>
    <scope>NUCLEOTIDE SEQUENCE [LARGE SCALE GENOMIC DNA]</scope>
    <source>
        <strain evidence="3 4">CGMCC 4.4663</strain>
    </source>
</reference>
<protein>
    <submittedName>
        <fullName evidence="3">Isochorismatase</fullName>
    </submittedName>
</protein>
<dbReference type="RefSeq" id="WP_075133521.1">
    <property type="nucleotide sequence ID" value="NZ_MSIF01000006.1"/>
</dbReference>
<dbReference type="PANTHER" id="PTHR43540">
    <property type="entry name" value="PEROXYUREIDOACRYLATE/UREIDOACRYLATE AMIDOHYDROLASE-RELATED"/>
    <property type="match status" value="1"/>
</dbReference>
<dbReference type="InterPro" id="IPR050272">
    <property type="entry name" value="Isochorismatase-like_hydrls"/>
</dbReference>
<dbReference type="Proteomes" id="UP000185696">
    <property type="component" value="Unassembled WGS sequence"/>
</dbReference>
<dbReference type="GO" id="GO:0016787">
    <property type="term" value="F:hydrolase activity"/>
    <property type="evidence" value="ECO:0007669"/>
    <property type="project" value="UniProtKB-KW"/>
</dbReference>
<dbReference type="InterPro" id="IPR000868">
    <property type="entry name" value="Isochorismatase-like_dom"/>
</dbReference>
<evidence type="ECO:0000313" key="3">
    <source>
        <dbReference type="EMBL" id="OLF10532.1"/>
    </source>
</evidence>
<dbReference type="InterPro" id="IPR036380">
    <property type="entry name" value="Isochorismatase-like_sf"/>
</dbReference>
<comment type="caution">
    <text evidence="3">The sequence shown here is derived from an EMBL/GenBank/DDBJ whole genome shotgun (WGS) entry which is preliminary data.</text>
</comment>
<keyword evidence="1" id="KW-0378">Hydrolase</keyword>
<gene>
    <name evidence="3" type="ORF">BLA60_15225</name>
</gene>
<dbReference type="SUPFAM" id="SSF52499">
    <property type="entry name" value="Isochorismatase-like hydrolases"/>
    <property type="match status" value="1"/>
</dbReference>
<evidence type="ECO:0000256" key="1">
    <source>
        <dbReference type="ARBA" id="ARBA00022801"/>
    </source>
</evidence>
<dbReference type="PANTHER" id="PTHR43540:SF6">
    <property type="entry name" value="ISOCHORISMATASE-LIKE DOMAIN-CONTAINING PROTEIN"/>
    <property type="match status" value="1"/>
</dbReference>
<organism evidence="3 4">
    <name type="scientific">Actinophytocola xinjiangensis</name>
    <dbReference type="NCBI Taxonomy" id="485602"/>
    <lineage>
        <taxon>Bacteria</taxon>
        <taxon>Bacillati</taxon>
        <taxon>Actinomycetota</taxon>
        <taxon>Actinomycetes</taxon>
        <taxon>Pseudonocardiales</taxon>
        <taxon>Pseudonocardiaceae</taxon>
    </lineage>
</organism>
<dbReference type="AlphaFoldDB" id="A0A7Z1AZC3"/>
<evidence type="ECO:0000313" key="4">
    <source>
        <dbReference type="Proteomes" id="UP000185696"/>
    </source>
</evidence>
<dbReference type="Pfam" id="PF00857">
    <property type="entry name" value="Isochorismatase"/>
    <property type="match status" value="1"/>
</dbReference>
<dbReference type="EMBL" id="MSIF01000006">
    <property type="protein sequence ID" value="OLF10532.1"/>
    <property type="molecule type" value="Genomic_DNA"/>
</dbReference>
<keyword evidence="4" id="KW-1185">Reference proteome</keyword>
<dbReference type="CDD" id="cd00431">
    <property type="entry name" value="cysteine_hydrolases"/>
    <property type="match status" value="1"/>
</dbReference>
<evidence type="ECO:0000259" key="2">
    <source>
        <dbReference type="Pfam" id="PF00857"/>
    </source>
</evidence>
<dbReference type="Gene3D" id="3.40.50.850">
    <property type="entry name" value="Isochorismatase-like"/>
    <property type="match status" value="1"/>
</dbReference>
<sequence length="194" mass="21476">MSTIAVLTNDLQSDLVNKNEERKAAVEKATPGYVEFLGAMRARGHLVVHLQMINPPDDPVAERYNGVLPVQKGTEGAAILPEFLGEGDIVLEKNKDSGFYETDLHERLRKIGVDTVIVTGMQTQICVQTTAADAYFRNYKVWVPSDCVISARPEDTARALEWLDGYCAMVAPSSRILELLDQENVLPEKVFVSP</sequence>
<accession>A0A7Z1AZC3</accession>
<feature type="domain" description="Isochorismatase-like" evidence="2">
    <location>
        <begin position="5"/>
        <end position="171"/>
    </location>
</feature>
<name>A0A7Z1AZC3_9PSEU</name>